<comment type="subunit">
    <text evidence="8">Homotrimer.</text>
</comment>
<sequence>MGVNIHPTAIVNPDAEIGDGVEIGPYSIIGENVKIGEGTKIGPCVSIEGWTKIGKRCQILQGTVIGTPAQDTHYKGGRSFVEIGDDNLIREYVTIHRGTGEDTTTHIGNKNFLMAYSHIAHNCWVGNGVVIANMGTLAGYVKIEDKVMIGGLTAIHQYVRVGAYAMIGGCAKVVKDIPPFTMADGHPASLWGLNTVGLRRANFSLKTRNYLLKAYKILFRSGLNTSQALEKIENELEGIPEVKYLCDFIRSSKRGICKERKRGDE</sequence>
<evidence type="ECO:0000313" key="12">
    <source>
        <dbReference type="Proteomes" id="UP000267654"/>
    </source>
</evidence>
<dbReference type="GO" id="GO:0009245">
    <property type="term" value="P:lipid A biosynthetic process"/>
    <property type="evidence" value="ECO:0007669"/>
    <property type="project" value="UniProtKB-UniRule"/>
</dbReference>
<keyword evidence="6 8" id="KW-0443">Lipid metabolism</keyword>
<dbReference type="Proteomes" id="UP000267654">
    <property type="component" value="Unassembled WGS sequence"/>
</dbReference>
<comment type="similarity">
    <text evidence="8">Belongs to the transferase hexapeptide repeat family. LpxA subfamily.</text>
</comment>
<dbReference type="Pfam" id="PF13720">
    <property type="entry name" value="Acetyltransf_11"/>
    <property type="match status" value="1"/>
</dbReference>
<dbReference type="GO" id="GO:0008780">
    <property type="term" value="F:acyl-[acyl-carrier-protein]-UDP-N-acetylglucosamine O-acyltransferase activity"/>
    <property type="evidence" value="ECO:0007669"/>
    <property type="project" value="UniProtKB-UniRule"/>
</dbReference>
<keyword evidence="2 8" id="KW-0444">Lipid biosynthesis</keyword>
<feature type="domain" description="UDP N-acetylglucosamine O-acyltransferase C-terminal" evidence="9">
    <location>
        <begin position="176"/>
        <end position="257"/>
    </location>
</feature>
<dbReference type="Gene3D" id="1.20.1180.10">
    <property type="entry name" value="Udp N-acetylglucosamine O-acyltransferase, C-terminal domain"/>
    <property type="match status" value="1"/>
</dbReference>
<dbReference type="HAMAP" id="MF_00387">
    <property type="entry name" value="LpxA"/>
    <property type="match status" value="1"/>
</dbReference>
<evidence type="ECO:0000256" key="3">
    <source>
        <dbReference type="ARBA" id="ARBA00022556"/>
    </source>
</evidence>
<dbReference type="InterPro" id="IPR010137">
    <property type="entry name" value="Lipid_A_LpxA"/>
</dbReference>
<organism evidence="11 12">
    <name type="scientific">Aerophobetes bacterium</name>
    <dbReference type="NCBI Taxonomy" id="2030807"/>
    <lineage>
        <taxon>Bacteria</taxon>
        <taxon>Candidatus Aerophobota</taxon>
    </lineage>
</organism>
<dbReference type="EC" id="2.3.1.129" evidence="8"/>
<dbReference type="InterPro" id="IPR011004">
    <property type="entry name" value="Trimer_LpxA-like_sf"/>
</dbReference>
<name>A0A662DJM0_UNCAE</name>
<evidence type="ECO:0000313" key="11">
    <source>
        <dbReference type="EMBL" id="RLE14319.1"/>
    </source>
</evidence>
<evidence type="ECO:0000256" key="5">
    <source>
        <dbReference type="ARBA" id="ARBA00022737"/>
    </source>
</evidence>
<dbReference type="InterPro" id="IPR029098">
    <property type="entry name" value="Acetyltransf_C"/>
</dbReference>
<dbReference type="SUPFAM" id="SSF51161">
    <property type="entry name" value="Trimeric LpxA-like enzymes"/>
    <property type="match status" value="1"/>
</dbReference>
<dbReference type="UniPathway" id="UPA00359">
    <property type="reaction ID" value="UER00477"/>
</dbReference>
<dbReference type="EMBL" id="QMQB01000043">
    <property type="protein sequence ID" value="RLE14319.1"/>
    <property type="molecule type" value="Genomic_DNA"/>
</dbReference>
<dbReference type="InterPro" id="IPR018357">
    <property type="entry name" value="Hexapep_transf_CS"/>
</dbReference>
<dbReference type="Proteomes" id="UP000885660">
    <property type="component" value="Unassembled WGS sequence"/>
</dbReference>
<dbReference type="GO" id="GO:0005737">
    <property type="term" value="C:cytoplasm"/>
    <property type="evidence" value="ECO:0007669"/>
    <property type="project" value="UniProtKB-SubCell"/>
</dbReference>
<dbReference type="GO" id="GO:0016020">
    <property type="term" value="C:membrane"/>
    <property type="evidence" value="ECO:0007669"/>
    <property type="project" value="GOC"/>
</dbReference>
<gene>
    <name evidence="8" type="primary">lpxA</name>
    <name evidence="11" type="ORF">DRI96_01620</name>
    <name evidence="10" type="ORF">ENG47_05340</name>
</gene>
<protein>
    <recommendedName>
        <fullName evidence="8">Acyl-[acyl-carrier-protein]--UDP-N-acetylglucosamine O-acyltransferase</fullName>
        <shortName evidence="8">UDP-N-acetylglucosamine acyltransferase</shortName>
        <ecNumber evidence="8">2.3.1.129</ecNumber>
    </recommendedName>
</protein>
<keyword evidence="5 8" id="KW-0677">Repeat</keyword>
<comment type="pathway">
    <text evidence="8">Glycolipid biosynthesis; lipid IV(A) biosynthesis; lipid IV(A) from (3R)-3-hydroxytetradecanoyl-[acyl-carrier-protein] and UDP-N-acetyl-alpha-D-glucosamine: step 1/6.</text>
</comment>
<evidence type="ECO:0000256" key="8">
    <source>
        <dbReference type="HAMAP-Rule" id="MF_00387"/>
    </source>
</evidence>
<dbReference type="InterPro" id="IPR001451">
    <property type="entry name" value="Hexapep"/>
</dbReference>
<dbReference type="PANTHER" id="PTHR43480">
    <property type="entry name" value="ACYL-[ACYL-CARRIER-PROTEIN]--UDP-N-ACETYLGLUCOSAMINE O-ACYLTRANSFERASE"/>
    <property type="match status" value="1"/>
</dbReference>
<reference evidence="10" key="2">
    <citation type="journal article" date="2020" name="mSystems">
        <title>Genome- and Community-Level Interaction Insights into Carbon Utilization and Element Cycling Functions of Hydrothermarchaeota in Hydrothermal Sediment.</title>
        <authorList>
            <person name="Zhou Z."/>
            <person name="Liu Y."/>
            <person name="Xu W."/>
            <person name="Pan J."/>
            <person name="Luo Z.H."/>
            <person name="Li M."/>
        </authorList>
    </citation>
    <scope>NUCLEOTIDE SEQUENCE [LARGE SCALE GENOMIC DNA]</scope>
    <source>
        <strain evidence="10">HyVt-219</strain>
    </source>
</reference>
<dbReference type="InterPro" id="IPR037157">
    <property type="entry name" value="Acetyltransf_C_sf"/>
</dbReference>
<evidence type="ECO:0000256" key="4">
    <source>
        <dbReference type="ARBA" id="ARBA00022679"/>
    </source>
</evidence>
<dbReference type="Pfam" id="PF00132">
    <property type="entry name" value="Hexapep"/>
    <property type="match status" value="2"/>
</dbReference>
<dbReference type="PANTHER" id="PTHR43480:SF1">
    <property type="entry name" value="ACYL-[ACYL-CARRIER-PROTEIN]--UDP-N-ACETYLGLUCOSAMINE O-ACYLTRANSFERASE, MITOCHONDRIAL-RELATED"/>
    <property type="match status" value="1"/>
</dbReference>
<comment type="function">
    <text evidence="8">Involved in the biosynthesis of lipid A, a phosphorylated glycolipid that anchors the lipopolysaccharide to the outer membrane of the cell.</text>
</comment>
<dbReference type="PROSITE" id="PS00101">
    <property type="entry name" value="HEXAPEP_TRANSFERASES"/>
    <property type="match status" value="1"/>
</dbReference>
<dbReference type="NCBIfam" id="TIGR01852">
    <property type="entry name" value="lipid_A_lpxA"/>
    <property type="match status" value="1"/>
</dbReference>
<evidence type="ECO:0000313" key="10">
    <source>
        <dbReference type="EMBL" id="HDN85158.1"/>
    </source>
</evidence>
<reference evidence="11 12" key="1">
    <citation type="submission" date="2018-06" db="EMBL/GenBank/DDBJ databases">
        <title>Extensive metabolic versatility and redundancy in microbially diverse, dynamic hydrothermal sediments.</title>
        <authorList>
            <person name="Dombrowski N."/>
            <person name="Teske A."/>
            <person name="Baker B.J."/>
        </authorList>
    </citation>
    <scope>NUCLEOTIDE SEQUENCE [LARGE SCALE GENOMIC DNA]</scope>
    <source>
        <strain evidence="11">B19_G9</strain>
    </source>
</reference>
<keyword evidence="4 8" id="KW-0808">Transferase</keyword>
<accession>A0A662DJM0</accession>
<keyword evidence="3 8" id="KW-0441">Lipid A biosynthesis</keyword>
<dbReference type="PIRSF" id="PIRSF000456">
    <property type="entry name" value="UDP-GlcNAc_acltr"/>
    <property type="match status" value="1"/>
</dbReference>
<comment type="catalytic activity">
    <reaction evidence="8">
        <text>a (3R)-hydroxyacyl-[ACP] + UDP-N-acetyl-alpha-D-glucosamine = a UDP-3-O-[(3R)-3-hydroxyacyl]-N-acetyl-alpha-D-glucosamine + holo-[ACP]</text>
        <dbReference type="Rhea" id="RHEA:67812"/>
        <dbReference type="Rhea" id="RHEA-COMP:9685"/>
        <dbReference type="Rhea" id="RHEA-COMP:9945"/>
        <dbReference type="ChEBI" id="CHEBI:57705"/>
        <dbReference type="ChEBI" id="CHEBI:64479"/>
        <dbReference type="ChEBI" id="CHEBI:78827"/>
        <dbReference type="ChEBI" id="CHEBI:173225"/>
        <dbReference type="EC" id="2.3.1.129"/>
    </reaction>
</comment>
<evidence type="ECO:0000256" key="6">
    <source>
        <dbReference type="ARBA" id="ARBA00023098"/>
    </source>
</evidence>
<comment type="caution">
    <text evidence="11">The sequence shown here is derived from an EMBL/GenBank/DDBJ whole genome shotgun (WGS) entry which is preliminary data.</text>
</comment>
<evidence type="ECO:0000256" key="2">
    <source>
        <dbReference type="ARBA" id="ARBA00022516"/>
    </source>
</evidence>
<dbReference type="CDD" id="cd03351">
    <property type="entry name" value="LbH_UDP-GlcNAc_AT"/>
    <property type="match status" value="1"/>
</dbReference>
<dbReference type="EMBL" id="DRBC01000326">
    <property type="protein sequence ID" value="HDN85158.1"/>
    <property type="molecule type" value="Genomic_DNA"/>
</dbReference>
<evidence type="ECO:0000259" key="9">
    <source>
        <dbReference type="Pfam" id="PF13720"/>
    </source>
</evidence>
<dbReference type="Gene3D" id="2.160.10.10">
    <property type="entry name" value="Hexapeptide repeat proteins"/>
    <property type="match status" value="1"/>
</dbReference>
<comment type="subcellular location">
    <subcellularLocation>
        <location evidence="8">Cytoplasm</location>
    </subcellularLocation>
</comment>
<proteinExistence type="inferred from homology"/>
<evidence type="ECO:0000256" key="1">
    <source>
        <dbReference type="ARBA" id="ARBA00022490"/>
    </source>
</evidence>
<keyword evidence="7 8" id="KW-0012">Acyltransferase</keyword>
<dbReference type="AlphaFoldDB" id="A0A662DJM0"/>
<keyword evidence="1 8" id="KW-0963">Cytoplasm</keyword>
<dbReference type="NCBIfam" id="NF003657">
    <property type="entry name" value="PRK05289.1"/>
    <property type="match status" value="1"/>
</dbReference>
<evidence type="ECO:0000256" key="7">
    <source>
        <dbReference type="ARBA" id="ARBA00023315"/>
    </source>
</evidence>